<name>A0A5E4XH16_9BURK</name>
<gene>
    <name evidence="4" type="ORF">PIN31115_03863</name>
</gene>
<feature type="transmembrane region" description="Helical" evidence="2">
    <location>
        <begin position="164"/>
        <end position="184"/>
    </location>
</feature>
<reference evidence="4 5" key="1">
    <citation type="submission" date="2019-08" db="EMBL/GenBank/DDBJ databases">
        <authorList>
            <person name="Peeters C."/>
        </authorList>
    </citation>
    <scope>NUCLEOTIDE SEQUENCE [LARGE SCALE GENOMIC DNA]</scope>
    <source>
        <strain evidence="4 5">LMG 31115</strain>
    </source>
</reference>
<keyword evidence="2" id="KW-0472">Membrane</keyword>
<dbReference type="EMBL" id="CABPSI010000004">
    <property type="protein sequence ID" value="VVE35566.1"/>
    <property type="molecule type" value="Genomic_DNA"/>
</dbReference>
<feature type="transmembrane region" description="Helical" evidence="2">
    <location>
        <begin position="105"/>
        <end position="125"/>
    </location>
</feature>
<dbReference type="Proteomes" id="UP000333828">
    <property type="component" value="Unassembled WGS sequence"/>
</dbReference>
<organism evidence="4 5">
    <name type="scientific">Pandoraea iniqua</name>
    <dbReference type="NCBI Taxonomy" id="2508288"/>
    <lineage>
        <taxon>Bacteria</taxon>
        <taxon>Pseudomonadati</taxon>
        <taxon>Pseudomonadota</taxon>
        <taxon>Betaproteobacteria</taxon>
        <taxon>Burkholderiales</taxon>
        <taxon>Burkholderiaceae</taxon>
        <taxon>Pandoraea</taxon>
    </lineage>
</organism>
<dbReference type="InterPro" id="IPR026841">
    <property type="entry name" value="Aur1/Ipt1"/>
</dbReference>
<keyword evidence="2" id="KW-0812">Transmembrane</keyword>
<feature type="transmembrane region" description="Helical" evidence="2">
    <location>
        <begin position="302"/>
        <end position="321"/>
    </location>
</feature>
<proteinExistence type="predicted"/>
<evidence type="ECO:0000256" key="2">
    <source>
        <dbReference type="SAM" id="Phobius"/>
    </source>
</evidence>
<evidence type="ECO:0000313" key="4">
    <source>
        <dbReference type="EMBL" id="VVE35566.1"/>
    </source>
</evidence>
<feature type="compositionally biased region" description="Basic and acidic residues" evidence="1">
    <location>
        <begin position="1"/>
        <end position="12"/>
    </location>
</feature>
<dbReference type="AlphaFoldDB" id="A0A5E4XH16"/>
<sequence length="323" mass="36449">MRHFPSDVEHAPASRFRRRDPTPHRSRPSSARQYVFAWAFTVALALLDLGWIDQLQWSLSLTLVARIGMAMACLLLIAAALFRLSHTARFSPYAEKLRCRELARGLAWFAVLQCFFFAADVLQYLSVTVGAPLIDERLMALDRLIGFDWLAHYRWVHSHPMIEFLFILAYASFWVQLLIIPVLLGYHRNAERLPEFVINMMVTAVLCVLISLPIPAASLFLHYDIADIGGTAWYSDFRLLREGAFPGFAAIPRQGLIALPSFHAATAVLITYSLRRTPRFRYWAGLNLLMLIATPSRGGHYLVDVVAGVLLAIAVIAIGRLTR</sequence>
<feature type="transmembrane region" description="Helical" evidence="2">
    <location>
        <begin position="34"/>
        <end position="52"/>
    </location>
</feature>
<feature type="domain" description="Inositolphosphotransferase Aur1/Ipt1" evidence="3">
    <location>
        <begin position="137"/>
        <end position="317"/>
    </location>
</feature>
<evidence type="ECO:0000313" key="5">
    <source>
        <dbReference type="Proteomes" id="UP000333828"/>
    </source>
</evidence>
<protein>
    <submittedName>
        <fullName evidence="4">PAP2 family protein</fullName>
    </submittedName>
</protein>
<feature type="transmembrane region" description="Helical" evidence="2">
    <location>
        <begin position="196"/>
        <end position="214"/>
    </location>
</feature>
<evidence type="ECO:0000259" key="3">
    <source>
        <dbReference type="Pfam" id="PF14378"/>
    </source>
</evidence>
<feature type="region of interest" description="Disordered" evidence="1">
    <location>
        <begin position="1"/>
        <end position="28"/>
    </location>
</feature>
<feature type="transmembrane region" description="Helical" evidence="2">
    <location>
        <begin position="64"/>
        <end position="84"/>
    </location>
</feature>
<keyword evidence="5" id="KW-1185">Reference proteome</keyword>
<keyword evidence="2" id="KW-1133">Transmembrane helix</keyword>
<feature type="transmembrane region" description="Helical" evidence="2">
    <location>
        <begin position="255"/>
        <end position="273"/>
    </location>
</feature>
<dbReference type="GO" id="GO:0016020">
    <property type="term" value="C:membrane"/>
    <property type="evidence" value="ECO:0007669"/>
    <property type="project" value="UniProtKB-SubCell"/>
</dbReference>
<evidence type="ECO:0000256" key="1">
    <source>
        <dbReference type="SAM" id="MobiDB-lite"/>
    </source>
</evidence>
<dbReference type="Pfam" id="PF14378">
    <property type="entry name" value="PAP2_3"/>
    <property type="match status" value="1"/>
</dbReference>
<accession>A0A5E4XH16</accession>